<gene>
    <name evidence="1" type="ORF">GCM10009844_04760</name>
</gene>
<protein>
    <submittedName>
        <fullName evidence="1">Uncharacterized protein</fullName>
    </submittedName>
</protein>
<accession>A0ABN2Z6L0</accession>
<dbReference type="Proteomes" id="UP001501771">
    <property type="component" value="Unassembled WGS sequence"/>
</dbReference>
<keyword evidence="2" id="KW-1185">Reference proteome</keyword>
<evidence type="ECO:0000313" key="1">
    <source>
        <dbReference type="EMBL" id="GAA2137576.1"/>
    </source>
</evidence>
<dbReference type="RefSeq" id="WP_344146985.1">
    <property type="nucleotide sequence ID" value="NZ_BAAAQR010000001.1"/>
</dbReference>
<proteinExistence type="predicted"/>
<organism evidence="1 2">
    <name type="scientific">Nocardioides koreensis</name>
    <dbReference type="NCBI Taxonomy" id="433651"/>
    <lineage>
        <taxon>Bacteria</taxon>
        <taxon>Bacillati</taxon>
        <taxon>Actinomycetota</taxon>
        <taxon>Actinomycetes</taxon>
        <taxon>Propionibacteriales</taxon>
        <taxon>Nocardioidaceae</taxon>
        <taxon>Nocardioides</taxon>
    </lineage>
</organism>
<reference evidence="1 2" key="1">
    <citation type="journal article" date="2019" name="Int. J. Syst. Evol. Microbiol.">
        <title>The Global Catalogue of Microorganisms (GCM) 10K type strain sequencing project: providing services to taxonomists for standard genome sequencing and annotation.</title>
        <authorList>
            <consortium name="The Broad Institute Genomics Platform"/>
            <consortium name="The Broad Institute Genome Sequencing Center for Infectious Disease"/>
            <person name="Wu L."/>
            <person name="Ma J."/>
        </authorList>
    </citation>
    <scope>NUCLEOTIDE SEQUENCE [LARGE SCALE GENOMIC DNA]</scope>
    <source>
        <strain evidence="1 2">JCM 16022</strain>
    </source>
</reference>
<name>A0ABN2Z6L0_9ACTN</name>
<sequence>MAGLVPSERLAEEVEGLGEAGAVEHELCTVLSGTFPDQAALHGFLHRLWARRLQVVHVRRTHHR</sequence>
<dbReference type="EMBL" id="BAAAQR010000001">
    <property type="protein sequence ID" value="GAA2137576.1"/>
    <property type="molecule type" value="Genomic_DNA"/>
</dbReference>
<evidence type="ECO:0000313" key="2">
    <source>
        <dbReference type="Proteomes" id="UP001501771"/>
    </source>
</evidence>
<comment type="caution">
    <text evidence="1">The sequence shown here is derived from an EMBL/GenBank/DDBJ whole genome shotgun (WGS) entry which is preliminary data.</text>
</comment>